<dbReference type="AlphaFoldDB" id="A0A7D5KYM0"/>
<dbReference type="Proteomes" id="UP000509750">
    <property type="component" value="Plasmid unnamed3"/>
</dbReference>
<dbReference type="EMBL" id="CP058532">
    <property type="protein sequence ID" value="QLG30158.1"/>
    <property type="molecule type" value="Genomic_DNA"/>
</dbReference>
<organism evidence="2 3">
    <name type="scientific">Halorarum halophilum</name>
    <dbReference type="NCBI Taxonomy" id="2743090"/>
    <lineage>
        <taxon>Archaea</taxon>
        <taxon>Methanobacteriati</taxon>
        <taxon>Methanobacteriota</taxon>
        <taxon>Stenosarchaea group</taxon>
        <taxon>Halobacteria</taxon>
        <taxon>Halobacteriales</taxon>
        <taxon>Haloferacaceae</taxon>
        <taxon>Halorarum</taxon>
    </lineage>
</organism>
<accession>A0A7D5KYM0</accession>
<reference evidence="2 3" key="1">
    <citation type="submission" date="2020-07" db="EMBL/GenBank/DDBJ databases">
        <title>Gai3-2, isolated from salt lake.</title>
        <authorList>
            <person name="Cui H."/>
            <person name="Shi X."/>
        </authorList>
    </citation>
    <scope>NUCLEOTIDE SEQUENCE [LARGE SCALE GENOMIC DNA]</scope>
    <source>
        <strain evidence="2 3">Gai3-2</strain>
        <plasmid evidence="2 3">unnamed3</plasmid>
    </source>
</reference>
<name>A0A7D5KYM0_9EURY</name>
<dbReference type="GeneID" id="56031459"/>
<evidence type="ECO:0000256" key="1">
    <source>
        <dbReference type="SAM" id="MobiDB-lite"/>
    </source>
</evidence>
<feature type="compositionally biased region" description="Basic and acidic residues" evidence="1">
    <location>
        <begin position="15"/>
        <end position="28"/>
    </location>
</feature>
<geneLocation type="plasmid" evidence="2 3">
    <name>unnamed3</name>
</geneLocation>
<sequence length="106" mass="11807">MGSVEFGEVESVNDAADKQPDDTVDHVPDNMAPHFAGAYKKGALARRAGESKTANPYDARYNPNSCMGGEWGHVWSNAWRLGYKNESRKEDGDRLIGYNKAWKMGR</sequence>
<protein>
    <submittedName>
        <fullName evidence="2">Uncharacterized protein</fullName>
    </submittedName>
</protein>
<proteinExistence type="predicted"/>
<evidence type="ECO:0000313" key="2">
    <source>
        <dbReference type="EMBL" id="QLG30158.1"/>
    </source>
</evidence>
<dbReference type="KEGG" id="halg:HUG10_21460"/>
<keyword evidence="2" id="KW-0614">Plasmid</keyword>
<gene>
    <name evidence="2" type="ORF">HUG10_21460</name>
</gene>
<dbReference type="RefSeq" id="WP_179171732.1">
    <property type="nucleotide sequence ID" value="NZ_CP058532.1"/>
</dbReference>
<feature type="region of interest" description="Disordered" evidence="1">
    <location>
        <begin position="1"/>
        <end position="32"/>
    </location>
</feature>
<evidence type="ECO:0000313" key="3">
    <source>
        <dbReference type="Proteomes" id="UP000509750"/>
    </source>
</evidence>
<keyword evidence="3" id="KW-1185">Reference proteome</keyword>